<evidence type="ECO:0000313" key="5">
    <source>
        <dbReference type="Proteomes" id="UP000559256"/>
    </source>
</evidence>
<dbReference type="AlphaFoldDB" id="A0A8H5GLX4"/>
<keyword evidence="5" id="KW-1185">Reference proteome</keyword>
<evidence type="ECO:0000313" key="4">
    <source>
        <dbReference type="EMBL" id="KAF5367459.1"/>
    </source>
</evidence>
<dbReference type="InterPro" id="IPR058353">
    <property type="entry name" value="DUF8040"/>
</dbReference>
<dbReference type="PANTHER" id="PTHR22930">
    <property type="match status" value="1"/>
</dbReference>
<sequence>MVRTSSTPRPAARPSQTSAAALSANTRRRRQVLITTIIAVTGAIGAIHSYNERRYDPEPYHTSVLSGEEWVKELRKGHSEHMKNNLGVGRCVFKKLKSELQKEGNLKSRRFVGISEIVATFLYQAVTNLSVRKVAERFQRSLEAISRNFHDVLEALVSDTFRSKYLRHPDPDTVHRVILQNPKFYPFFKDCLGAVDGSHFLVRPPASARFPYRDRGGNLSQNILAACDWDMVFSFVMTGWEGFPLCDKLIVPFHNVRYHLCEWEAASIRPVCKEELFNLRHAQLRNVIERIFGVVKRQWKIVWEVLLHNFVLFHDPPETPSQLPEVRELLVPDPHGDVMPTAGISSQETQ</sequence>
<keyword evidence="2" id="KW-0812">Transmembrane</keyword>
<dbReference type="PANTHER" id="PTHR22930:SF259">
    <property type="entry name" value="OS08G0106900 PROTEIN"/>
    <property type="match status" value="1"/>
</dbReference>
<dbReference type="Pfam" id="PF26138">
    <property type="entry name" value="DUF8040"/>
    <property type="match status" value="1"/>
</dbReference>
<dbReference type="InterPro" id="IPR045249">
    <property type="entry name" value="HARBI1-like"/>
</dbReference>
<proteinExistence type="predicted"/>
<dbReference type="OrthoDB" id="2430314at2759"/>
<organism evidence="4 5">
    <name type="scientific">Tetrapyrgos nigripes</name>
    <dbReference type="NCBI Taxonomy" id="182062"/>
    <lineage>
        <taxon>Eukaryota</taxon>
        <taxon>Fungi</taxon>
        <taxon>Dikarya</taxon>
        <taxon>Basidiomycota</taxon>
        <taxon>Agaricomycotina</taxon>
        <taxon>Agaricomycetes</taxon>
        <taxon>Agaricomycetidae</taxon>
        <taxon>Agaricales</taxon>
        <taxon>Marasmiineae</taxon>
        <taxon>Marasmiaceae</taxon>
        <taxon>Tetrapyrgos</taxon>
    </lineage>
</organism>
<keyword evidence="2" id="KW-1133">Transmembrane helix</keyword>
<gene>
    <name evidence="4" type="ORF">D9758_003825</name>
</gene>
<feature type="region of interest" description="Disordered" evidence="1">
    <location>
        <begin position="1"/>
        <end position="25"/>
    </location>
</feature>
<accession>A0A8H5GLX4</accession>
<reference evidence="4 5" key="1">
    <citation type="journal article" date="2020" name="ISME J.">
        <title>Uncovering the hidden diversity of litter-decomposition mechanisms in mushroom-forming fungi.</title>
        <authorList>
            <person name="Floudas D."/>
            <person name="Bentzer J."/>
            <person name="Ahren D."/>
            <person name="Johansson T."/>
            <person name="Persson P."/>
            <person name="Tunlid A."/>
        </authorList>
    </citation>
    <scope>NUCLEOTIDE SEQUENCE [LARGE SCALE GENOMIC DNA]</scope>
    <source>
        <strain evidence="4 5">CBS 291.85</strain>
    </source>
</reference>
<dbReference type="Proteomes" id="UP000559256">
    <property type="component" value="Unassembled WGS sequence"/>
</dbReference>
<comment type="caution">
    <text evidence="4">The sequence shown here is derived from an EMBL/GenBank/DDBJ whole genome shotgun (WGS) entry which is preliminary data.</text>
</comment>
<evidence type="ECO:0000259" key="3">
    <source>
        <dbReference type="Pfam" id="PF26138"/>
    </source>
</evidence>
<evidence type="ECO:0000256" key="2">
    <source>
        <dbReference type="SAM" id="Phobius"/>
    </source>
</evidence>
<dbReference type="EMBL" id="JAACJM010000019">
    <property type="protein sequence ID" value="KAF5367459.1"/>
    <property type="molecule type" value="Genomic_DNA"/>
</dbReference>
<feature type="transmembrane region" description="Helical" evidence="2">
    <location>
        <begin position="32"/>
        <end position="50"/>
    </location>
</feature>
<name>A0A8H5GLX4_9AGAR</name>
<protein>
    <recommendedName>
        <fullName evidence="3">DUF8040 domain-containing protein</fullName>
    </recommendedName>
</protein>
<evidence type="ECO:0000256" key="1">
    <source>
        <dbReference type="SAM" id="MobiDB-lite"/>
    </source>
</evidence>
<feature type="domain" description="DUF8040" evidence="3">
    <location>
        <begin position="62"/>
        <end position="157"/>
    </location>
</feature>
<keyword evidence="2" id="KW-0472">Membrane</keyword>